<dbReference type="RefSeq" id="WP_091836444.1">
    <property type="nucleotide sequence ID" value="NZ_FPAA01000005.1"/>
</dbReference>
<name>A0A1I6RKF4_9BACL</name>
<dbReference type="OrthoDB" id="2989155at2"/>
<gene>
    <name evidence="1" type="ORF">SAMN05444972_105154</name>
</gene>
<evidence type="ECO:0000313" key="1">
    <source>
        <dbReference type="EMBL" id="SFS65124.1"/>
    </source>
</evidence>
<evidence type="ECO:0000313" key="2">
    <source>
        <dbReference type="Proteomes" id="UP000198660"/>
    </source>
</evidence>
<keyword evidence="2" id="KW-1185">Reference proteome</keyword>
<accession>A0A1I6RKF4</accession>
<dbReference type="Proteomes" id="UP000198660">
    <property type="component" value="Unassembled WGS sequence"/>
</dbReference>
<sequence length="105" mass="11920">MQGNPEQFQLSSVDQALMDDLTNRVRECYQEMTRIAMRTMNGHFLSDTEFSRSLDEVLSDTQIHLDGTADPFHDAEICWPTGEGHRLCYQKGGGKVVLRVNEGSR</sequence>
<proteinExistence type="predicted"/>
<dbReference type="AlphaFoldDB" id="A0A1I6RKF4"/>
<protein>
    <submittedName>
        <fullName evidence="1">Uncharacterized protein</fullName>
    </submittedName>
</protein>
<organism evidence="1 2">
    <name type="scientific">Marininema halotolerans</name>
    <dbReference type="NCBI Taxonomy" id="1155944"/>
    <lineage>
        <taxon>Bacteria</taxon>
        <taxon>Bacillati</taxon>
        <taxon>Bacillota</taxon>
        <taxon>Bacilli</taxon>
        <taxon>Bacillales</taxon>
        <taxon>Thermoactinomycetaceae</taxon>
        <taxon>Marininema</taxon>
    </lineage>
</organism>
<reference evidence="2" key="1">
    <citation type="submission" date="2016-10" db="EMBL/GenBank/DDBJ databases">
        <authorList>
            <person name="Varghese N."/>
            <person name="Submissions S."/>
        </authorList>
    </citation>
    <scope>NUCLEOTIDE SEQUENCE [LARGE SCALE GENOMIC DNA]</scope>
    <source>
        <strain evidence="2">DSM 45789</strain>
    </source>
</reference>
<dbReference type="EMBL" id="FPAA01000005">
    <property type="protein sequence ID" value="SFS65124.1"/>
    <property type="molecule type" value="Genomic_DNA"/>
</dbReference>